<feature type="transmembrane region" description="Helical" evidence="5">
    <location>
        <begin position="75"/>
        <end position="91"/>
    </location>
</feature>
<dbReference type="Pfam" id="PF01040">
    <property type="entry name" value="UbiA"/>
    <property type="match status" value="1"/>
</dbReference>
<keyword evidence="4 5" id="KW-0472">Membrane</keyword>
<evidence type="ECO:0000256" key="4">
    <source>
        <dbReference type="ARBA" id="ARBA00023136"/>
    </source>
</evidence>
<keyword evidence="3 5" id="KW-1133">Transmembrane helix</keyword>
<evidence type="ECO:0000313" key="7">
    <source>
        <dbReference type="Proteomes" id="UP000070344"/>
    </source>
</evidence>
<evidence type="ECO:0008006" key="8">
    <source>
        <dbReference type="Google" id="ProtNLM"/>
    </source>
</evidence>
<comment type="subcellular location">
    <subcellularLocation>
        <location evidence="1">Cell membrane</location>
        <topology evidence="1">Multi-pass membrane protein</topology>
    </subcellularLocation>
</comment>
<protein>
    <recommendedName>
        <fullName evidence="8">UbiA prenyltransferase</fullName>
    </recommendedName>
</protein>
<keyword evidence="7" id="KW-1185">Reference proteome</keyword>
<evidence type="ECO:0000256" key="3">
    <source>
        <dbReference type="ARBA" id="ARBA00022989"/>
    </source>
</evidence>
<comment type="caution">
    <text evidence="6">The sequence shown here is derived from an EMBL/GenBank/DDBJ whole genome shotgun (WGS) entry which is preliminary data.</text>
</comment>
<dbReference type="GO" id="GO:0016765">
    <property type="term" value="F:transferase activity, transferring alkyl or aryl (other than methyl) groups"/>
    <property type="evidence" value="ECO:0007669"/>
    <property type="project" value="InterPro"/>
</dbReference>
<dbReference type="AlphaFoldDB" id="A0A133UY91"/>
<reference evidence="6 7" key="1">
    <citation type="journal article" date="2016" name="Sci. Rep.">
        <title>Metabolic traits of an uncultured archaeal lineage -MSBL1- from brine pools of the Red Sea.</title>
        <authorList>
            <person name="Mwirichia R."/>
            <person name="Alam I."/>
            <person name="Rashid M."/>
            <person name="Vinu M."/>
            <person name="Ba-Alawi W."/>
            <person name="Anthony Kamau A."/>
            <person name="Kamanda Ngugi D."/>
            <person name="Goker M."/>
            <person name="Klenk H.P."/>
            <person name="Bajic V."/>
            <person name="Stingl U."/>
        </authorList>
    </citation>
    <scope>NUCLEOTIDE SEQUENCE [LARGE SCALE GENOMIC DNA]</scope>
    <source>
        <strain evidence="6">SCGC-AAA259O05</strain>
    </source>
</reference>
<proteinExistence type="predicted"/>
<keyword evidence="2 5" id="KW-0812">Transmembrane</keyword>
<evidence type="ECO:0000256" key="1">
    <source>
        <dbReference type="ARBA" id="ARBA00004651"/>
    </source>
</evidence>
<evidence type="ECO:0000256" key="2">
    <source>
        <dbReference type="ARBA" id="ARBA00022692"/>
    </source>
</evidence>
<evidence type="ECO:0000256" key="5">
    <source>
        <dbReference type="SAM" id="Phobius"/>
    </source>
</evidence>
<dbReference type="GO" id="GO:0005886">
    <property type="term" value="C:plasma membrane"/>
    <property type="evidence" value="ECO:0007669"/>
    <property type="project" value="UniProtKB-SubCell"/>
</dbReference>
<dbReference type="InterPro" id="IPR000537">
    <property type="entry name" value="UbiA_prenyltransferase"/>
</dbReference>
<dbReference type="EMBL" id="LHXV01000109">
    <property type="protein sequence ID" value="KXA99150.1"/>
    <property type="molecule type" value="Genomic_DNA"/>
</dbReference>
<dbReference type="Proteomes" id="UP000070344">
    <property type="component" value="Unassembled WGS sequence"/>
</dbReference>
<accession>A0A133UY91</accession>
<name>A0A133UY91_9EURY</name>
<organism evidence="6 7">
    <name type="scientific">candidate division MSBL1 archaeon SCGC-AAA259O05</name>
    <dbReference type="NCBI Taxonomy" id="1698271"/>
    <lineage>
        <taxon>Archaea</taxon>
        <taxon>Methanobacteriati</taxon>
        <taxon>Methanobacteriota</taxon>
        <taxon>candidate division MSBL1</taxon>
    </lineage>
</organism>
<gene>
    <name evidence="6" type="ORF">AKJ41_05890</name>
</gene>
<sequence>MGNISSTLIFVIICLFIYNFFMIPLTDLKDIEGDKMEEIKTFPNIIGSDRTLLIGLFSYLLLPILAFYGFLFYNFNYLCIILLLLPSIMNIKRILDLRTKPGSQEDYEKLRDFQIPSGMLVTLMLFIGTI</sequence>
<evidence type="ECO:0000313" key="6">
    <source>
        <dbReference type="EMBL" id="KXA99150.1"/>
    </source>
</evidence>
<dbReference type="Gene3D" id="1.20.120.1780">
    <property type="entry name" value="UbiA prenyltransferase"/>
    <property type="match status" value="1"/>
</dbReference>
<feature type="transmembrane region" description="Helical" evidence="5">
    <location>
        <begin position="6"/>
        <end position="26"/>
    </location>
</feature>